<evidence type="ECO:0000313" key="1">
    <source>
        <dbReference type="EMBL" id="GAY55024.1"/>
    </source>
</evidence>
<reference evidence="1 2" key="1">
    <citation type="journal article" date="2017" name="Front. Genet.">
        <title>Draft sequencing of the heterozygous diploid genome of Satsuma (Citrus unshiu Marc.) using a hybrid assembly approach.</title>
        <authorList>
            <person name="Shimizu T."/>
            <person name="Tanizawa Y."/>
            <person name="Mochizuki T."/>
            <person name="Nagasaki H."/>
            <person name="Yoshioka T."/>
            <person name="Toyoda A."/>
            <person name="Fujiyama A."/>
            <person name="Kaminuma E."/>
            <person name="Nakamura Y."/>
        </authorList>
    </citation>
    <scope>NUCLEOTIDE SEQUENCE [LARGE SCALE GENOMIC DNA]</scope>
    <source>
        <strain evidence="2">cv. Miyagawa wase</strain>
    </source>
</reference>
<feature type="non-terminal residue" evidence="1">
    <location>
        <position position="1"/>
    </location>
</feature>
<evidence type="ECO:0000313" key="2">
    <source>
        <dbReference type="Proteomes" id="UP000236630"/>
    </source>
</evidence>
<dbReference type="AlphaFoldDB" id="A0A2H5PRQ1"/>
<sequence>QDQRRLDGLLTAASIPVRRGYISSNWKIKVLWVDRGLRALPCGKCFRATDTCSKKTLGTLSCKARDKMAKKLRTKHNPPGPKREPSTMKIFASEHFIRHIKNISKFVNVMEAIKTKLTR</sequence>
<protein>
    <submittedName>
        <fullName evidence="1">Uncharacterized protein</fullName>
    </submittedName>
</protein>
<name>A0A2H5PRQ1_CITUN</name>
<gene>
    <name evidence="1" type="ORF">CUMW_161230</name>
</gene>
<dbReference type="Proteomes" id="UP000236630">
    <property type="component" value="Unassembled WGS sequence"/>
</dbReference>
<proteinExistence type="predicted"/>
<keyword evidence="2" id="KW-1185">Reference proteome</keyword>
<organism evidence="1 2">
    <name type="scientific">Citrus unshiu</name>
    <name type="common">Satsuma mandarin</name>
    <name type="synonym">Citrus nobilis var. unshiu</name>
    <dbReference type="NCBI Taxonomy" id="55188"/>
    <lineage>
        <taxon>Eukaryota</taxon>
        <taxon>Viridiplantae</taxon>
        <taxon>Streptophyta</taxon>
        <taxon>Embryophyta</taxon>
        <taxon>Tracheophyta</taxon>
        <taxon>Spermatophyta</taxon>
        <taxon>Magnoliopsida</taxon>
        <taxon>eudicotyledons</taxon>
        <taxon>Gunneridae</taxon>
        <taxon>Pentapetalae</taxon>
        <taxon>rosids</taxon>
        <taxon>malvids</taxon>
        <taxon>Sapindales</taxon>
        <taxon>Rutaceae</taxon>
        <taxon>Aurantioideae</taxon>
        <taxon>Citrus</taxon>
    </lineage>
</organism>
<accession>A0A2H5PRQ1</accession>
<comment type="caution">
    <text evidence="1">The sequence shown here is derived from an EMBL/GenBank/DDBJ whole genome shotgun (WGS) entry which is preliminary data.</text>
</comment>
<dbReference type="EMBL" id="BDQV01000112">
    <property type="protein sequence ID" value="GAY55024.1"/>
    <property type="molecule type" value="Genomic_DNA"/>
</dbReference>